<proteinExistence type="predicted"/>
<protein>
    <submittedName>
        <fullName evidence="1">Uncharacterized protein</fullName>
    </submittedName>
</protein>
<dbReference type="EMBL" id="JAQQBR010000004">
    <property type="protein sequence ID" value="KAK0178717.1"/>
    <property type="molecule type" value="Genomic_DNA"/>
</dbReference>
<name>A0AA39FZH5_MICHY</name>
<sequence length="100" mass="11727">MITIIRSRDALLDAFEVLLNTEMYRIQCEETKKFDIEGEKKSKYYAQLYSFFVNLSAATVIRSALLKIPARIIPFNGWFPFKHTDTVGFYVVFTYQIIMP</sequence>
<evidence type="ECO:0000313" key="1">
    <source>
        <dbReference type="EMBL" id="KAK0178717.1"/>
    </source>
</evidence>
<gene>
    <name evidence="1" type="ORF">PV327_007580</name>
</gene>
<accession>A0AA39FZH5</accession>
<reference evidence="1" key="2">
    <citation type="submission" date="2023-03" db="EMBL/GenBank/DDBJ databases">
        <authorList>
            <person name="Inwood S.N."/>
            <person name="Skelly J.G."/>
            <person name="Guhlin J."/>
            <person name="Harrop T.W.R."/>
            <person name="Goldson S.G."/>
            <person name="Dearden P.K."/>
        </authorList>
    </citation>
    <scope>NUCLEOTIDE SEQUENCE</scope>
    <source>
        <strain evidence="1">Lincoln</strain>
        <tissue evidence="1">Whole body</tissue>
    </source>
</reference>
<evidence type="ECO:0000313" key="2">
    <source>
        <dbReference type="Proteomes" id="UP001168972"/>
    </source>
</evidence>
<keyword evidence="2" id="KW-1185">Reference proteome</keyword>
<reference evidence="1" key="1">
    <citation type="journal article" date="2023" name="bioRxiv">
        <title>Scaffold-level genome assemblies of two parasitoid biocontrol wasps reveal the parthenogenesis mechanism and an associated novel virus.</title>
        <authorList>
            <person name="Inwood S."/>
            <person name="Skelly J."/>
            <person name="Guhlin J."/>
            <person name="Harrop T."/>
            <person name="Goldson S."/>
            <person name="Dearden P."/>
        </authorList>
    </citation>
    <scope>NUCLEOTIDE SEQUENCE</scope>
    <source>
        <strain evidence="1">Lincoln</strain>
        <tissue evidence="1">Whole body</tissue>
    </source>
</reference>
<organism evidence="1 2">
    <name type="scientific">Microctonus hyperodae</name>
    <name type="common">Parasitoid wasp</name>
    <dbReference type="NCBI Taxonomy" id="165561"/>
    <lineage>
        <taxon>Eukaryota</taxon>
        <taxon>Metazoa</taxon>
        <taxon>Ecdysozoa</taxon>
        <taxon>Arthropoda</taxon>
        <taxon>Hexapoda</taxon>
        <taxon>Insecta</taxon>
        <taxon>Pterygota</taxon>
        <taxon>Neoptera</taxon>
        <taxon>Endopterygota</taxon>
        <taxon>Hymenoptera</taxon>
        <taxon>Apocrita</taxon>
        <taxon>Ichneumonoidea</taxon>
        <taxon>Braconidae</taxon>
        <taxon>Euphorinae</taxon>
        <taxon>Microctonus</taxon>
    </lineage>
</organism>
<comment type="caution">
    <text evidence="1">The sequence shown here is derived from an EMBL/GenBank/DDBJ whole genome shotgun (WGS) entry which is preliminary data.</text>
</comment>
<dbReference type="Proteomes" id="UP001168972">
    <property type="component" value="Unassembled WGS sequence"/>
</dbReference>
<dbReference type="AlphaFoldDB" id="A0AA39FZH5"/>